<dbReference type="InterPro" id="IPR011990">
    <property type="entry name" value="TPR-like_helical_dom_sf"/>
</dbReference>
<evidence type="ECO:0000313" key="5">
    <source>
        <dbReference type="Proteomes" id="UP000826540"/>
    </source>
</evidence>
<evidence type="ECO:0000256" key="1">
    <source>
        <dbReference type="ARBA" id="ARBA00022737"/>
    </source>
</evidence>
<dbReference type="EMBL" id="CP080598">
    <property type="protein sequence ID" value="QYX34343.1"/>
    <property type="molecule type" value="Genomic_DNA"/>
</dbReference>
<protein>
    <submittedName>
        <fullName evidence="4">Tetratricopeptide repeat protein</fullName>
    </submittedName>
</protein>
<organism evidence="4 5">
    <name type="scientific">Sphaerospermopsis torques-reginae ITEP-024</name>
    <dbReference type="NCBI Taxonomy" id="984208"/>
    <lineage>
        <taxon>Bacteria</taxon>
        <taxon>Bacillati</taxon>
        <taxon>Cyanobacteriota</taxon>
        <taxon>Cyanophyceae</taxon>
        <taxon>Nostocales</taxon>
        <taxon>Aphanizomenonaceae</taxon>
        <taxon>Sphaerospermopsis</taxon>
        <taxon>Sphaerospermopsis torques-reginae</taxon>
    </lineage>
</organism>
<proteinExistence type="predicted"/>
<dbReference type="PROSITE" id="PS50005">
    <property type="entry name" value="TPR"/>
    <property type="match status" value="2"/>
</dbReference>
<dbReference type="Pfam" id="PF13414">
    <property type="entry name" value="TPR_11"/>
    <property type="match status" value="1"/>
</dbReference>
<evidence type="ECO:0000313" key="4">
    <source>
        <dbReference type="EMBL" id="QYX34343.1"/>
    </source>
</evidence>
<reference evidence="4 5" key="1">
    <citation type="journal article" date="2022" name="J. Am. Chem. Soc.">
        <title>Biosynthesis of Guanitoxin Enables Global Environmental Detection in Freshwater Cyanobacteria.</title>
        <authorList>
            <person name="Lima S.T."/>
            <person name="Fallon T.R."/>
            <person name="Cordoza J.L."/>
            <person name="Chekan J.R."/>
            <person name="Delbaje E."/>
            <person name="Hopiavuori A.R."/>
            <person name="Alvarenga D.O."/>
            <person name="Wood S.M."/>
            <person name="Luhavaya H."/>
            <person name="Baumgartner J.T."/>
            <person name="Dorr F.A."/>
            <person name="Etchegaray A."/>
            <person name="Pinto E."/>
            <person name="McKinnie S.M.K."/>
            <person name="Fiore M.F."/>
            <person name="Moore B.S."/>
        </authorList>
    </citation>
    <scope>NUCLEOTIDE SEQUENCE [LARGE SCALE GENOMIC DNA]</scope>
    <source>
        <strain evidence="4 5">ITEP-024</strain>
    </source>
</reference>
<dbReference type="PANTHER" id="PTHR44858:SF1">
    <property type="entry name" value="UDP-N-ACETYLGLUCOSAMINE--PEPTIDE N-ACETYLGLUCOSAMINYLTRANSFERASE SPINDLY-RELATED"/>
    <property type="match status" value="1"/>
</dbReference>
<dbReference type="InterPro" id="IPR019734">
    <property type="entry name" value="TPR_rpt"/>
</dbReference>
<evidence type="ECO:0000256" key="2">
    <source>
        <dbReference type="ARBA" id="ARBA00022803"/>
    </source>
</evidence>
<feature type="repeat" description="TPR" evidence="3">
    <location>
        <begin position="27"/>
        <end position="60"/>
    </location>
</feature>
<gene>
    <name evidence="4" type="ORF">K2F26_22775</name>
</gene>
<accession>A0ABX8X6K6</accession>
<keyword evidence="1" id="KW-0677">Repeat</keyword>
<dbReference type="SMART" id="SM00028">
    <property type="entry name" value="TPR"/>
    <property type="match status" value="3"/>
</dbReference>
<sequence>MPTFLSNHQEGVWHLSESILNVAKNEPKSYFYRGVAYGQQGKTDLAIADFSQAIKINPLYADAYLHRGNRYDDRNKIVQAITDYNQAIKINNKYGKAYLARALANMKNGNKLEAIKDLETAKQLFQQQNDTKGYQIVQEFLNKL</sequence>
<dbReference type="Gene3D" id="1.25.40.10">
    <property type="entry name" value="Tetratricopeptide repeat domain"/>
    <property type="match status" value="1"/>
</dbReference>
<keyword evidence="5" id="KW-1185">Reference proteome</keyword>
<name>A0ABX8X6K6_9CYAN</name>
<dbReference type="PANTHER" id="PTHR44858">
    <property type="entry name" value="TETRATRICOPEPTIDE REPEAT PROTEIN 6"/>
    <property type="match status" value="1"/>
</dbReference>
<evidence type="ECO:0000256" key="3">
    <source>
        <dbReference type="PROSITE-ProRule" id="PRU00339"/>
    </source>
</evidence>
<dbReference type="Proteomes" id="UP000826540">
    <property type="component" value="Chromosome"/>
</dbReference>
<keyword evidence="2 3" id="KW-0802">TPR repeat</keyword>
<dbReference type="Pfam" id="PF00515">
    <property type="entry name" value="TPR_1"/>
    <property type="match status" value="1"/>
</dbReference>
<dbReference type="InterPro" id="IPR050498">
    <property type="entry name" value="Ycf3"/>
</dbReference>
<feature type="repeat" description="TPR" evidence="3">
    <location>
        <begin position="61"/>
        <end position="94"/>
    </location>
</feature>
<dbReference type="SUPFAM" id="SSF48452">
    <property type="entry name" value="TPR-like"/>
    <property type="match status" value="1"/>
</dbReference>